<dbReference type="PANTHER" id="PTHR43537:SF24">
    <property type="entry name" value="GLUCONATE OPERON TRANSCRIPTIONAL REPRESSOR"/>
    <property type="match status" value="1"/>
</dbReference>
<evidence type="ECO:0000259" key="4">
    <source>
        <dbReference type="PROSITE" id="PS50949"/>
    </source>
</evidence>
<evidence type="ECO:0000256" key="2">
    <source>
        <dbReference type="ARBA" id="ARBA00023125"/>
    </source>
</evidence>
<comment type="caution">
    <text evidence="5">The sequence shown here is derived from an EMBL/GenBank/DDBJ whole genome shotgun (WGS) entry which is preliminary data.</text>
</comment>
<dbReference type="AlphaFoldDB" id="A0AAF1KJU7"/>
<dbReference type="InterPro" id="IPR011711">
    <property type="entry name" value="GntR_C"/>
</dbReference>
<gene>
    <name evidence="5" type="ORF">GXW79_12330</name>
</gene>
<reference evidence="5" key="1">
    <citation type="submission" date="2020-01" db="EMBL/GenBank/DDBJ databases">
        <authorList>
            <person name="Rat A."/>
        </authorList>
    </citation>
    <scope>NUCLEOTIDE SEQUENCE</scope>
    <source>
        <strain evidence="5">LMG 28251</strain>
    </source>
</reference>
<keyword evidence="3" id="KW-0804">Transcription</keyword>
<sequence length="219" mass="23697">MKPRTLVDQSADLIIDAASEGVFLPGDRLVEADIARQLGISRVPVREALRLLESQGVVISIPYRGMRLMSVTNPTAASIARVRSALEAMAVRDCVAHASDEALAEVREAARLYRASATAEPTVQRRADRAFHRAICVATGNATLLATWSAIARQVAVLWSLVHSEDGTGMLADQHDAIVDAMQARDAAAAVERLETHLAPVMVVDFEAVLHRRMAERGN</sequence>
<dbReference type="Gene3D" id="1.10.10.10">
    <property type="entry name" value="Winged helix-like DNA-binding domain superfamily/Winged helix DNA-binding domain"/>
    <property type="match status" value="1"/>
</dbReference>
<dbReference type="GO" id="GO:0003700">
    <property type="term" value="F:DNA-binding transcription factor activity"/>
    <property type="evidence" value="ECO:0007669"/>
    <property type="project" value="InterPro"/>
</dbReference>
<dbReference type="InterPro" id="IPR036390">
    <property type="entry name" value="WH_DNA-bd_sf"/>
</dbReference>
<dbReference type="CDD" id="cd07377">
    <property type="entry name" value="WHTH_GntR"/>
    <property type="match status" value="1"/>
</dbReference>
<evidence type="ECO:0000313" key="6">
    <source>
        <dbReference type="Proteomes" id="UP001196068"/>
    </source>
</evidence>
<dbReference type="InterPro" id="IPR008920">
    <property type="entry name" value="TF_FadR/GntR_C"/>
</dbReference>
<dbReference type="Proteomes" id="UP001196068">
    <property type="component" value="Unassembled WGS sequence"/>
</dbReference>
<dbReference type="PANTHER" id="PTHR43537">
    <property type="entry name" value="TRANSCRIPTIONAL REGULATOR, GNTR FAMILY"/>
    <property type="match status" value="1"/>
</dbReference>
<dbReference type="SUPFAM" id="SSF48008">
    <property type="entry name" value="GntR ligand-binding domain-like"/>
    <property type="match status" value="1"/>
</dbReference>
<dbReference type="RefSeq" id="WP_211874704.1">
    <property type="nucleotide sequence ID" value="NZ_JAAEDH010000013.1"/>
</dbReference>
<feature type="domain" description="HTH gntR-type" evidence="4">
    <location>
        <begin position="4"/>
        <end position="71"/>
    </location>
</feature>
<dbReference type="SMART" id="SM00345">
    <property type="entry name" value="HTH_GNTR"/>
    <property type="match status" value="1"/>
</dbReference>
<dbReference type="InterPro" id="IPR036388">
    <property type="entry name" value="WH-like_DNA-bd_sf"/>
</dbReference>
<dbReference type="Pfam" id="PF00392">
    <property type="entry name" value="GntR"/>
    <property type="match status" value="1"/>
</dbReference>
<accession>A0AAF1KJU7</accession>
<proteinExistence type="predicted"/>
<organism evidence="5 6">
    <name type="scientific">Plastoroseomonas arctica</name>
    <dbReference type="NCBI Taxonomy" id="1509237"/>
    <lineage>
        <taxon>Bacteria</taxon>
        <taxon>Pseudomonadati</taxon>
        <taxon>Pseudomonadota</taxon>
        <taxon>Alphaproteobacteria</taxon>
        <taxon>Acetobacterales</taxon>
        <taxon>Acetobacteraceae</taxon>
        <taxon>Plastoroseomonas</taxon>
    </lineage>
</organism>
<keyword evidence="1" id="KW-0805">Transcription regulation</keyword>
<keyword evidence="6" id="KW-1185">Reference proteome</keyword>
<dbReference type="PROSITE" id="PS50949">
    <property type="entry name" value="HTH_GNTR"/>
    <property type="match status" value="1"/>
</dbReference>
<dbReference type="SMART" id="SM00895">
    <property type="entry name" value="FCD"/>
    <property type="match status" value="1"/>
</dbReference>
<protein>
    <submittedName>
        <fullName evidence="5">GntR family transcriptional regulator</fullName>
    </submittedName>
</protein>
<dbReference type="Gene3D" id="1.20.120.530">
    <property type="entry name" value="GntR ligand-binding domain-like"/>
    <property type="match status" value="1"/>
</dbReference>
<dbReference type="Pfam" id="PF07729">
    <property type="entry name" value="FCD"/>
    <property type="match status" value="1"/>
</dbReference>
<evidence type="ECO:0000256" key="1">
    <source>
        <dbReference type="ARBA" id="ARBA00023015"/>
    </source>
</evidence>
<dbReference type="GO" id="GO:0003677">
    <property type="term" value="F:DNA binding"/>
    <property type="evidence" value="ECO:0007669"/>
    <property type="project" value="UniProtKB-KW"/>
</dbReference>
<dbReference type="SUPFAM" id="SSF46785">
    <property type="entry name" value="Winged helix' DNA-binding domain"/>
    <property type="match status" value="1"/>
</dbReference>
<reference evidence="5" key="2">
    <citation type="journal article" date="2021" name="Syst. Appl. Microbiol.">
        <title>Roseomonas hellenica sp. nov., isolated from roots of wild-growing Alkanna tinctoria.</title>
        <authorList>
            <person name="Rat A."/>
            <person name="Naranjo H.D."/>
            <person name="Lebbe L."/>
            <person name="Cnockaert M."/>
            <person name="Krigas N."/>
            <person name="Grigoriadou K."/>
            <person name="Maloupa E."/>
            <person name="Willems A."/>
        </authorList>
    </citation>
    <scope>NUCLEOTIDE SEQUENCE</scope>
    <source>
        <strain evidence="5">LMG 28251</strain>
    </source>
</reference>
<keyword evidence="2" id="KW-0238">DNA-binding</keyword>
<dbReference type="InterPro" id="IPR000524">
    <property type="entry name" value="Tscrpt_reg_HTH_GntR"/>
</dbReference>
<dbReference type="PRINTS" id="PR00035">
    <property type="entry name" value="HTHGNTR"/>
</dbReference>
<evidence type="ECO:0000313" key="5">
    <source>
        <dbReference type="EMBL" id="MBR0655860.1"/>
    </source>
</evidence>
<name>A0AAF1KJU7_9PROT</name>
<evidence type="ECO:0000256" key="3">
    <source>
        <dbReference type="ARBA" id="ARBA00023163"/>
    </source>
</evidence>
<dbReference type="EMBL" id="JAAEDH010000013">
    <property type="protein sequence ID" value="MBR0655860.1"/>
    <property type="molecule type" value="Genomic_DNA"/>
</dbReference>